<name>A0A317ZQ07_9MICO</name>
<dbReference type="OrthoDB" id="5081855at2"/>
<accession>A0A317ZQ07</accession>
<proteinExistence type="predicted"/>
<dbReference type="AlphaFoldDB" id="A0A317ZQ07"/>
<sequence length="189" mass="19524">MLWWLAGACLAGSSVIWALWVVPVSASVAEARPTALGESIDLSGTDGSGVWATGSAALLGLVQCRAETVDGRTLATRAVPSPGWDDTLWWMTPRESYTPLFSVEDSDGVAASITCASRLADYEGDFLVADDVSGGGSAVGLGRGGNIDYPVGTLLALGAVMGPLFGVALTVTLILQGVRSRLRRRTPVG</sequence>
<comment type="caution">
    <text evidence="2">The sequence shown here is derived from an EMBL/GenBank/DDBJ whole genome shotgun (WGS) entry which is preliminary data.</text>
</comment>
<protein>
    <submittedName>
        <fullName evidence="2">Uncharacterized protein</fullName>
    </submittedName>
</protein>
<keyword evidence="1" id="KW-0812">Transmembrane</keyword>
<evidence type="ECO:0000313" key="3">
    <source>
        <dbReference type="Proteomes" id="UP000246722"/>
    </source>
</evidence>
<dbReference type="Proteomes" id="UP000246722">
    <property type="component" value="Unassembled WGS sequence"/>
</dbReference>
<dbReference type="RefSeq" id="WP_110126818.1">
    <property type="nucleotide sequence ID" value="NZ_QHLY01000012.1"/>
</dbReference>
<gene>
    <name evidence="2" type="ORF">CTB96_10230</name>
</gene>
<dbReference type="EMBL" id="QHLY01000012">
    <property type="protein sequence ID" value="PXA67133.1"/>
    <property type="molecule type" value="Genomic_DNA"/>
</dbReference>
<reference evidence="2 3" key="1">
    <citation type="submission" date="2018-05" db="EMBL/GenBank/DDBJ databases">
        <title>Genetic diversity of glacier-inhabiting Cryobacterium bacteria in China and description of Cryobacterium mengkeensis sp. nov. and Arthrobacter glacialis sp. nov.</title>
        <authorList>
            <person name="Liu Q."/>
            <person name="Xin Y.-H."/>
        </authorList>
    </citation>
    <scope>NUCLEOTIDE SEQUENCE [LARGE SCALE GENOMIC DNA]</scope>
    <source>
        <strain evidence="2 3">SK-1</strain>
    </source>
</reference>
<keyword evidence="1" id="KW-0472">Membrane</keyword>
<evidence type="ECO:0000313" key="2">
    <source>
        <dbReference type="EMBL" id="PXA67133.1"/>
    </source>
</evidence>
<keyword evidence="1" id="KW-1133">Transmembrane helix</keyword>
<keyword evidence="3" id="KW-1185">Reference proteome</keyword>
<organism evidence="2 3">
    <name type="scientific">Cryobacterium arcticum</name>
    <dbReference type="NCBI Taxonomy" id="670052"/>
    <lineage>
        <taxon>Bacteria</taxon>
        <taxon>Bacillati</taxon>
        <taxon>Actinomycetota</taxon>
        <taxon>Actinomycetes</taxon>
        <taxon>Micrococcales</taxon>
        <taxon>Microbacteriaceae</taxon>
        <taxon>Cryobacterium</taxon>
    </lineage>
</organism>
<evidence type="ECO:0000256" key="1">
    <source>
        <dbReference type="SAM" id="Phobius"/>
    </source>
</evidence>
<feature type="transmembrane region" description="Helical" evidence="1">
    <location>
        <begin position="154"/>
        <end position="175"/>
    </location>
</feature>